<dbReference type="InterPro" id="IPR001878">
    <property type="entry name" value="Znf_CCHC"/>
</dbReference>
<keyword evidence="1" id="KW-0863">Zinc-finger</keyword>
<protein>
    <recommendedName>
        <fullName evidence="2">CCHC-type domain-containing protein</fullName>
    </recommendedName>
</protein>
<comment type="caution">
    <text evidence="3">The sequence shown here is derived from an EMBL/GenBank/DDBJ whole genome shotgun (WGS) entry which is preliminary data.</text>
</comment>
<evidence type="ECO:0000313" key="3">
    <source>
        <dbReference type="EMBL" id="CAH3040653.1"/>
    </source>
</evidence>
<evidence type="ECO:0000259" key="2">
    <source>
        <dbReference type="PROSITE" id="PS50158"/>
    </source>
</evidence>
<accession>A0ABN8N380</accession>
<evidence type="ECO:0000313" key="4">
    <source>
        <dbReference type="Proteomes" id="UP001159405"/>
    </source>
</evidence>
<dbReference type="EMBL" id="CALNXK010000008">
    <property type="protein sequence ID" value="CAH3040653.1"/>
    <property type="molecule type" value="Genomic_DNA"/>
</dbReference>
<dbReference type="Gene3D" id="4.10.60.10">
    <property type="entry name" value="Zinc finger, CCHC-type"/>
    <property type="match status" value="1"/>
</dbReference>
<feature type="domain" description="CCHC-type" evidence="2">
    <location>
        <begin position="147"/>
        <end position="161"/>
    </location>
</feature>
<keyword evidence="4" id="KW-1185">Reference proteome</keyword>
<feature type="non-terminal residue" evidence="3">
    <location>
        <position position="188"/>
    </location>
</feature>
<proteinExistence type="predicted"/>
<dbReference type="InterPro" id="IPR036875">
    <property type="entry name" value="Znf_CCHC_sf"/>
</dbReference>
<reference evidence="3 4" key="1">
    <citation type="submission" date="2022-05" db="EMBL/GenBank/DDBJ databases">
        <authorList>
            <consortium name="Genoscope - CEA"/>
            <person name="William W."/>
        </authorList>
    </citation>
    <scope>NUCLEOTIDE SEQUENCE [LARGE SCALE GENOMIC DNA]</scope>
</reference>
<organism evidence="3 4">
    <name type="scientific">Porites lobata</name>
    <dbReference type="NCBI Taxonomy" id="104759"/>
    <lineage>
        <taxon>Eukaryota</taxon>
        <taxon>Metazoa</taxon>
        <taxon>Cnidaria</taxon>
        <taxon>Anthozoa</taxon>
        <taxon>Hexacorallia</taxon>
        <taxon>Scleractinia</taxon>
        <taxon>Fungiina</taxon>
        <taxon>Poritidae</taxon>
        <taxon>Porites</taxon>
    </lineage>
</organism>
<evidence type="ECO:0000256" key="1">
    <source>
        <dbReference type="PROSITE-ProRule" id="PRU00047"/>
    </source>
</evidence>
<gene>
    <name evidence="3" type="ORF">PLOB_00045838</name>
</gene>
<dbReference type="Proteomes" id="UP001159405">
    <property type="component" value="Unassembled WGS sequence"/>
</dbReference>
<name>A0ABN8N380_9CNID</name>
<dbReference type="SUPFAM" id="SSF57756">
    <property type="entry name" value="Retrovirus zinc finger-like domains"/>
    <property type="match status" value="1"/>
</dbReference>
<keyword evidence="1" id="KW-0862">Zinc</keyword>
<sequence>MPAEQRWKVVAEVQGINEVLERIKKLEEFQKASVDSTLRELRLLIKAPVFSKDQALDYLLNIRIVAKESNHPKAGFYEAVLRAMREKSRVPDDQFKRYLEVLLGDKDHEKVLEMMSKVDKSIRSSVSMPARFPWRGRGGRTPRQAQCFHCHQFGHYQSACPMRRPDPGGFFEPLLRRGDSFLEIQINR</sequence>
<dbReference type="PROSITE" id="PS50158">
    <property type="entry name" value="ZF_CCHC"/>
    <property type="match status" value="1"/>
</dbReference>
<keyword evidence="1" id="KW-0479">Metal-binding</keyword>